<organism evidence="3 4">
    <name type="scientific">Goodea atripinnis</name>
    <dbReference type="NCBI Taxonomy" id="208336"/>
    <lineage>
        <taxon>Eukaryota</taxon>
        <taxon>Metazoa</taxon>
        <taxon>Chordata</taxon>
        <taxon>Craniata</taxon>
        <taxon>Vertebrata</taxon>
        <taxon>Euteleostomi</taxon>
        <taxon>Actinopterygii</taxon>
        <taxon>Neopterygii</taxon>
        <taxon>Teleostei</taxon>
        <taxon>Neoteleostei</taxon>
        <taxon>Acanthomorphata</taxon>
        <taxon>Ovalentaria</taxon>
        <taxon>Atherinomorphae</taxon>
        <taxon>Cyprinodontiformes</taxon>
        <taxon>Goodeidae</taxon>
        <taxon>Goodea</taxon>
    </lineage>
</organism>
<feature type="region of interest" description="Disordered" evidence="2">
    <location>
        <begin position="157"/>
        <end position="227"/>
    </location>
</feature>
<dbReference type="PANTHER" id="PTHR45819">
    <property type="entry name" value="CENTAURIN-GAMMA-1A"/>
    <property type="match status" value="1"/>
</dbReference>
<gene>
    <name evidence="3" type="ORF">GOODEAATRI_000309</name>
</gene>
<comment type="caution">
    <text evidence="3">The sequence shown here is derived from an EMBL/GenBank/DDBJ whole genome shotgun (WGS) entry which is preliminary data.</text>
</comment>
<evidence type="ECO:0000313" key="4">
    <source>
        <dbReference type="Proteomes" id="UP001476798"/>
    </source>
</evidence>
<evidence type="ECO:0000256" key="2">
    <source>
        <dbReference type="SAM" id="MobiDB-lite"/>
    </source>
</evidence>
<accession>A0ABV0N6N7</accession>
<dbReference type="PANTHER" id="PTHR45819:SF1">
    <property type="entry name" value="ARF-GAP WITH GTPASE, ANK REPEAT AND PH DOMAIN-CONTAINING PROTEIN 1"/>
    <property type="match status" value="1"/>
</dbReference>
<evidence type="ECO:0000256" key="1">
    <source>
        <dbReference type="ARBA" id="ARBA00022771"/>
    </source>
</evidence>
<sequence>MLPSPCFIIIFTRTGAGIKKRTKNCTLRNPIRKRSLGGQKMFNINTKCCVVLAPLTPTQWSKQEIRMVWSTVLDDMVAVCNETGSQDEEIFGLKSYHLSLNSDLSFRTITLVQILAQKIVAIRKKQQLSIGPCKSLPNSPSHSSVCAAPVSAVHVSQQTSNGGGSLSDYSSSVPSTPSTSQKELRIDAPQTTNTPTPIRKQSKRRSNLFTVSHTEETEPRGGPGVPLSHSSSCVQTWAFGSCPEYDFQKRF</sequence>
<proteinExistence type="predicted"/>
<keyword evidence="1" id="KW-0863">Zinc-finger</keyword>
<protein>
    <submittedName>
        <fullName evidence="3">Uncharacterized protein</fullName>
    </submittedName>
</protein>
<dbReference type="InterPro" id="IPR051282">
    <property type="entry name" value="Arf-GAP_GTPase_ANK_PH"/>
</dbReference>
<keyword evidence="4" id="KW-1185">Reference proteome</keyword>
<keyword evidence="1" id="KW-0479">Metal-binding</keyword>
<feature type="compositionally biased region" description="Low complexity" evidence="2">
    <location>
        <begin position="166"/>
        <end position="180"/>
    </location>
</feature>
<reference evidence="3 4" key="1">
    <citation type="submission" date="2021-06" db="EMBL/GenBank/DDBJ databases">
        <authorList>
            <person name="Palmer J.M."/>
        </authorList>
    </citation>
    <scope>NUCLEOTIDE SEQUENCE [LARGE SCALE GENOMIC DNA]</scope>
    <source>
        <strain evidence="3 4">GA_2019</strain>
        <tissue evidence="3">Muscle</tissue>
    </source>
</reference>
<dbReference type="Proteomes" id="UP001476798">
    <property type="component" value="Unassembled WGS sequence"/>
</dbReference>
<keyword evidence="1" id="KW-0862">Zinc</keyword>
<dbReference type="EMBL" id="JAHRIO010029994">
    <property type="protein sequence ID" value="MEQ2167060.1"/>
    <property type="molecule type" value="Genomic_DNA"/>
</dbReference>
<name>A0ABV0N6N7_9TELE</name>
<evidence type="ECO:0000313" key="3">
    <source>
        <dbReference type="EMBL" id="MEQ2167060.1"/>
    </source>
</evidence>